<evidence type="ECO:0000256" key="1">
    <source>
        <dbReference type="PROSITE-ProRule" id="PRU00703"/>
    </source>
</evidence>
<dbReference type="Proteomes" id="UP000282028">
    <property type="component" value="Unassembled WGS sequence"/>
</dbReference>
<dbReference type="PROSITE" id="PS51371">
    <property type="entry name" value="CBS"/>
    <property type="match status" value="1"/>
</dbReference>
<name>A0A3M8CI18_9BACL</name>
<dbReference type="Gene3D" id="3.10.580.10">
    <property type="entry name" value="CBS-domain"/>
    <property type="match status" value="1"/>
</dbReference>
<accession>A0A3M8CI18</accession>
<gene>
    <name evidence="3" type="ORF">EDM52_06175</name>
</gene>
<dbReference type="AlphaFoldDB" id="A0A3M8CI18"/>
<keyword evidence="1" id="KW-0129">CBS domain</keyword>
<protein>
    <submittedName>
        <fullName evidence="3">CBS domain-containing protein</fullName>
    </submittedName>
</protein>
<feature type="domain" description="CBS" evidence="2">
    <location>
        <begin position="28"/>
        <end position="86"/>
    </location>
</feature>
<keyword evidence="4" id="KW-1185">Reference proteome</keyword>
<dbReference type="InterPro" id="IPR000644">
    <property type="entry name" value="CBS_dom"/>
</dbReference>
<evidence type="ECO:0000259" key="2">
    <source>
        <dbReference type="PROSITE" id="PS51371"/>
    </source>
</evidence>
<sequence>MSYFSYNTDNNVHILSNACIIVRTTPFMTTNFSFLKTHSSFREAVLYFHQSKVGILPVVDEQNQLVGAITRYSVFRALLEDISLDSAVFTHMIREPVTLFEDEVKPRLHS</sequence>
<dbReference type="SUPFAM" id="SSF54631">
    <property type="entry name" value="CBS-domain pair"/>
    <property type="match status" value="1"/>
</dbReference>
<dbReference type="EMBL" id="RHHR01000010">
    <property type="protein sequence ID" value="RNB75181.1"/>
    <property type="molecule type" value="Genomic_DNA"/>
</dbReference>
<reference evidence="3 4" key="1">
    <citation type="submission" date="2018-10" db="EMBL/GenBank/DDBJ databases">
        <title>Phylogenomics of Brevibacillus.</title>
        <authorList>
            <person name="Dunlap C."/>
        </authorList>
    </citation>
    <scope>NUCLEOTIDE SEQUENCE [LARGE SCALE GENOMIC DNA]</scope>
    <source>
        <strain evidence="3 4">JCM 12215</strain>
    </source>
</reference>
<organism evidence="3 4">
    <name type="scientific">Brevibacillus invocatus</name>
    <dbReference type="NCBI Taxonomy" id="173959"/>
    <lineage>
        <taxon>Bacteria</taxon>
        <taxon>Bacillati</taxon>
        <taxon>Bacillota</taxon>
        <taxon>Bacilli</taxon>
        <taxon>Bacillales</taxon>
        <taxon>Paenibacillaceae</taxon>
        <taxon>Brevibacillus</taxon>
    </lineage>
</organism>
<proteinExistence type="predicted"/>
<evidence type="ECO:0000313" key="3">
    <source>
        <dbReference type="EMBL" id="RNB75181.1"/>
    </source>
</evidence>
<evidence type="ECO:0000313" key="4">
    <source>
        <dbReference type="Proteomes" id="UP000282028"/>
    </source>
</evidence>
<comment type="caution">
    <text evidence="3">The sequence shown here is derived from an EMBL/GenBank/DDBJ whole genome shotgun (WGS) entry which is preliminary data.</text>
</comment>
<dbReference type="Pfam" id="PF00571">
    <property type="entry name" value="CBS"/>
    <property type="match status" value="1"/>
</dbReference>
<dbReference type="InterPro" id="IPR046342">
    <property type="entry name" value="CBS_dom_sf"/>
</dbReference>